<gene>
    <name evidence="2" type="primary">PFA5</name>
    <name evidence="2" type="ORF">ALECFALPRED_003890</name>
</gene>
<evidence type="ECO:0000313" key="2">
    <source>
        <dbReference type="EMBL" id="CAF9907784.1"/>
    </source>
</evidence>
<reference evidence="2" key="1">
    <citation type="submission" date="2021-03" db="EMBL/GenBank/DDBJ databases">
        <authorList>
            <person name="Tagirdzhanova G."/>
        </authorList>
    </citation>
    <scope>NUCLEOTIDE SEQUENCE</scope>
</reference>
<feature type="compositionally biased region" description="Basic and acidic residues" evidence="1">
    <location>
        <begin position="188"/>
        <end position="201"/>
    </location>
</feature>
<dbReference type="OrthoDB" id="331948at2759"/>
<sequence>MQERGALFGLVSLGMTGSSLQFALINTTTIENLSRKTIVWTLAIYMPRPPETSTGFRTISFSTTEAVEISDVPAEGQVSGAIKTFAILHTKPGENPFDLGLYENFKTVMGDHWYDWLLPIRCSPCCNHDRIDGQFAMGPVVQRMRAEAGIASPEEFSNEKTHVKPKRRRKQSHRATAVGAAPEADSNQDEKTGRDTGHNRDDTDDIDLEAGLGHKSGHVH</sequence>
<name>A0A8H3EM69_9LECA</name>
<accession>A0A8H3EM69</accession>
<organism evidence="2 3">
    <name type="scientific">Alectoria fallacina</name>
    <dbReference type="NCBI Taxonomy" id="1903189"/>
    <lineage>
        <taxon>Eukaryota</taxon>
        <taxon>Fungi</taxon>
        <taxon>Dikarya</taxon>
        <taxon>Ascomycota</taxon>
        <taxon>Pezizomycotina</taxon>
        <taxon>Lecanoromycetes</taxon>
        <taxon>OSLEUM clade</taxon>
        <taxon>Lecanoromycetidae</taxon>
        <taxon>Lecanorales</taxon>
        <taxon>Lecanorineae</taxon>
        <taxon>Parmeliaceae</taxon>
        <taxon>Alectoria</taxon>
    </lineage>
</organism>
<proteinExistence type="predicted"/>
<dbReference type="GO" id="GO:0016740">
    <property type="term" value="F:transferase activity"/>
    <property type="evidence" value="ECO:0007669"/>
    <property type="project" value="UniProtKB-KW"/>
</dbReference>
<evidence type="ECO:0000256" key="1">
    <source>
        <dbReference type="SAM" id="MobiDB-lite"/>
    </source>
</evidence>
<protein>
    <submittedName>
        <fullName evidence="2">Palmitoyltransferase pfa5</fullName>
    </submittedName>
</protein>
<evidence type="ECO:0000313" key="3">
    <source>
        <dbReference type="Proteomes" id="UP000664203"/>
    </source>
</evidence>
<dbReference type="AlphaFoldDB" id="A0A8H3EM69"/>
<feature type="compositionally biased region" description="Basic residues" evidence="1">
    <location>
        <begin position="163"/>
        <end position="173"/>
    </location>
</feature>
<feature type="region of interest" description="Disordered" evidence="1">
    <location>
        <begin position="149"/>
        <end position="220"/>
    </location>
</feature>
<comment type="caution">
    <text evidence="2">The sequence shown here is derived from an EMBL/GenBank/DDBJ whole genome shotgun (WGS) entry which is preliminary data.</text>
</comment>
<dbReference type="Proteomes" id="UP000664203">
    <property type="component" value="Unassembled WGS sequence"/>
</dbReference>
<keyword evidence="3" id="KW-1185">Reference proteome</keyword>
<dbReference type="EMBL" id="CAJPDR010000024">
    <property type="protein sequence ID" value="CAF9907784.1"/>
    <property type="molecule type" value="Genomic_DNA"/>
</dbReference>